<feature type="domain" description="Urocanase C-terminal" evidence="7">
    <location>
        <begin position="347"/>
        <end position="539"/>
    </location>
</feature>
<dbReference type="InterPro" id="IPR035400">
    <property type="entry name" value="Urocanase_N"/>
</dbReference>
<reference evidence="8 9" key="1">
    <citation type="submission" date="2020-02" db="EMBL/GenBank/DDBJ databases">
        <title>Whole-genome analyses of novel actinobacteria.</title>
        <authorList>
            <person name="Sahin N."/>
            <person name="Gencbay T."/>
        </authorList>
    </citation>
    <scope>NUCLEOTIDE SEQUENCE [LARGE SCALE GENOMIC DNA]</scope>
    <source>
        <strain evidence="8 9">HC44</strain>
    </source>
</reference>
<accession>A0A6G4UYA6</accession>
<protein>
    <recommendedName>
        <fullName evidence="4">Urocanate hydratase</fullName>
        <ecNumber evidence="4">4.2.1.49</ecNumber>
    </recommendedName>
</protein>
<evidence type="ECO:0000256" key="1">
    <source>
        <dbReference type="ARBA" id="ARBA00001911"/>
    </source>
</evidence>
<dbReference type="UniPathway" id="UPA00379">
    <property type="reaction ID" value="UER00550"/>
</dbReference>
<dbReference type="GO" id="GO:0016153">
    <property type="term" value="F:urocanate hydratase activity"/>
    <property type="evidence" value="ECO:0007669"/>
    <property type="project" value="UniProtKB-UniRule"/>
</dbReference>
<organism evidence="8 9">
    <name type="scientific">Streptomyces scabichelini</name>
    <dbReference type="NCBI Taxonomy" id="2711217"/>
    <lineage>
        <taxon>Bacteria</taxon>
        <taxon>Bacillati</taxon>
        <taxon>Actinomycetota</taxon>
        <taxon>Actinomycetes</taxon>
        <taxon>Kitasatosporales</taxon>
        <taxon>Streptomycetaceae</taxon>
        <taxon>Streptomyces</taxon>
    </lineage>
</organism>
<dbReference type="PANTHER" id="PTHR12216:SF4">
    <property type="entry name" value="UROCANATE HYDRATASE"/>
    <property type="match status" value="1"/>
</dbReference>
<name>A0A6G4UYA6_9ACTN</name>
<dbReference type="Pfam" id="PF17391">
    <property type="entry name" value="Urocanase_N"/>
    <property type="match status" value="1"/>
</dbReference>
<dbReference type="Proteomes" id="UP000472335">
    <property type="component" value="Unassembled WGS sequence"/>
</dbReference>
<dbReference type="AlphaFoldDB" id="A0A6G4UYA6"/>
<comment type="caution">
    <text evidence="8">The sequence shown here is derived from an EMBL/GenBank/DDBJ whole genome shotgun (WGS) entry which is preliminary data.</text>
</comment>
<proteinExistence type="predicted"/>
<dbReference type="RefSeq" id="WP_165254541.1">
    <property type="nucleotide sequence ID" value="NZ_JAAKZY010000005.1"/>
</dbReference>
<dbReference type="PANTHER" id="PTHR12216">
    <property type="entry name" value="UROCANATE HYDRATASE"/>
    <property type="match status" value="1"/>
</dbReference>
<dbReference type="GO" id="GO:0019556">
    <property type="term" value="P:L-histidine catabolic process to glutamate and formamide"/>
    <property type="evidence" value="ECO:0007669"/>
    <property type="project" value="UniProtKB-UniPathway"/>
</dbReference>
<evidence type="ECO:0000259" key="7">
    <source>
        <dbReference type="Pfam" id="PF17392"/>
    </source>
</evidence>
<dbReference type="GO" id="GO:0019557">
    <property type="term" value="P:L-histidine catabolic process to glutamate and formate"/>
    <property type="evidence" value="ECO:0007669"/>
    <property type="project" value="UniProtKB-UniPathway"/>
</dbReference>
<evidence type="ECO:0000256" key="4">
    <source>
        <dbReference type="NCBIfam" id="TIGR01228"/>
    </source>
</evidence>
<dbReference type="InterPro" id="IPR035401">
    <property type="entry name" value="Urocanase_C"/>
</dbReference>
<dbReference type="EC" id="4.2.1.49" evidence="4"/>
<sequence length="552" mass="58657">MDPINPLRDGRLGVPAPTGAELRCRGWEQEGVLRCFLNTLDPAVAEDSARLVVYGGRGRAARSWEAYDAIVAALERLGPDETLMVQSGKPVAVLPTHPDAPRVLISTAMVVPAWSDEAEFRRLEDAGLTMYGQMTAAAWFYIGTQGVLGFTHETFAAIARRHFGGTLAGRRVVTAGLGGMGGAQGLAIANLGGRGLIVEVDPERARRRLAAGWVDRIAPDYEAAVADLAGSSDPAAIALVGNIAEILPRLVADGVALDIATDQTAAHDLDHGYVPIGYTPDPARPPDAAYRDAVRTSLRTHANALQALREGGSVVFEYGNNLRAQAVAAGAARAAEFPGFVAEYVRPIFARGVGPYRWVCLSGDPRDLRRSEDAVLDVVRSPSLERWFELARVRVTVQGLPARICWLGLGERHEVGLRLNELVRRGEIGPLALGRDHMDPAAVASPSRETEGMLDGSDAIADWPVLAALLNAAQGASWVSVGNGGGVGVGRSIHTGLTVVADGSELAERKIRRVFWTDPALGVARYADAGYDEATKKAQDTGLDLGTITPFP</sequence>
<dbReference type="InterPro" id="IPR035085">
    <property type="entry name" value="Urocanase_Rossmann-like"/>
</dbReference>
<feature type="domain" description="Urocanase N-terminal" evidence="6">
    <location>
        <begin position="16"/>
        <end position="139"/>
    </location>
</feature>
<evidence type="ECO:0000256" key="3">
    <source>
        <dbReference type="ARBA" id="ARBA00023239"/>
    </source>
</evidence>
<evidence type="ECO:0000259" key="6">
    <source>
        <dbReference type="Pfam" id="PF17391"/>
    </source>
</evidence>
<dbReference type="InterPro" id="IPR036190">
    <property type="entry name" value="Urocanase_sf"/>
</dbReference>
<keyword evidence="3 8" id="KW-0456">Lyase</keyword>
<keyword evidence="2" id="KW-0520">NAD</keyword>
<dbReference type="PIRSF" id="PIRSF001423">
    <property type="entry name" value="Urocanate_hydrat"/>
    <property type="match status" value="1"/>
</dbReference>
<dbReference type="NCBIfam" id="NF003820">
    <property type="entry name" value="PRK05414.1"/>
    <property type="match status" value="1"/>
</dbReference>
<evidence type="ECO:0000259" key="5">
    <source>
        <dbReference type="Pfam" id="PF01175"/>
    </source>
</evidence>
<dbReference type="Pfam" id="PF17392">
    <property type="entry name" value="Urocanase_C"/>
    <property type="match status" value="1"/>
</dbReference>
<evidence type="ECO:0000313" key="9">
    <source>
        <dbReference type="Proteomes" id="UP000472335"/>
    </source>
</evidence>
<gene>
    <name evidence="8" type="ORF">G5C60_02790</name>
</gene>
<keyword evidence="9" id="KW-1185">Reference proteome</keyword>
<dbReference type="SUPFAM" id="SSF111326">
    <property type="entry name" value="Urocanase"/>
    <property type="match status" value="1"/>
</dbReference>
<evidence type="ECO:0000313" key="8">
    <source>
        <dbReference type="EMBL" id="NGO06623.1"/>
    </source>
</evidence>
<dbReference type="EMBL" id="JAAKZY010000005">
    <property type="protein sequence ID" value="NGO06623.1"/>
    <property type="molecule type" value="Genomic_DNA"/>
</dbReference>
<dbReference type="InterPro" id="IPR023637">
    <property type="entry name" value="Urocanase-like"/>
</dbReference>
<feature type="domain" description="Urocanase Rossmann-like" evidence="5">
    <location>
        <begin position="143"/>
        <end position="344"/>
    </location>
</feature>
<dbReference type="Gene3D" id="3.40.50.10730">
    <property type="entry name" value="Urocanase like domains"/>
    <property type="match status" value="1"/>
</dbReference>
<dbReference type="InterPro" id="IPR038364">
    <property type="entry name" value="Urocanase_central_sf"/>
</dbReference>
<evidence type="ECO:0000256" key="2">
    <source>
        <dbReference type="ARBA" id="ARBA00023027"/>
    </source>
</evidence>
<dbReference type="Pfam" id="PF01175">
    <property type="entry name" value="Urocanase"/>
    <property type="match status" value="1"/>
</dbReference>
<dbReference type="NCBIfam" id="TIGR01228">
    <property type="entry name" value="hutU"/>
    <property type="match status" value="1"/>
</dbReference>
<comment type="cofactor">
    <cofactor evidence="1">
        <name>NAD(+)</name>
        <dbReference type="ChEBI" id="CHEBI:57540"/>
    </cofactor>
</comment>
<dbReference type="Gene3D" id="3.40.1770.10">
    <property type="entry name" value="Urocanase superfamily"/>
    <property type="match status" value="1"/>
</dbReference>